<feature type="compositionally biased region" description="Low complexity" evidence="1">
    <location>
        <begin position="315"/>
        <end position="340"/>
    </location>
</feature>
<dbReference type="AlphaFoldDB" id="A0AA85BQ18"/>
<feature type="compositionally biased region" description="Basic and acidic residues" evidence="1">
    <location>
        <begin position="1"/>
        <end position="11"/>
    </location>
</feature>
<feature type="compositionally biased region" description="Low complexity" evidence="1">
    <location>
        <begin position="42"/>
        <end position="55"/>
    </location>
</feature>
<feature type="region of interest" description="Disordered" evidence="1">
    <location>
        <begin position="1"/>
        <end position="155"/>
    </location>
</feature>
<sequence length="423" mass="48960">MSTIRPSDHFGDNPGDQEDSVDFEFFEEHRESIPGSLKKNDNNNSNLFKANNKLLYTEEEEKNKKGKEDGNNWVKSPTFHKSVNNSDKSNKNKAVVKNIDSDSVNDDDEEEQSISSGDIYNIPRNENRNVTSRNSPIRQSPNKNNERKKQTRPSFRIASNSDIFNMNNECINVAQIADALKSFDKKIHRLHIRPPWKDPNSRPLPSDRTTAFYNMYEDYLKYRNQRPLSSLGYSTTQCLNDEIALENYELAKRLQKIRPTTGMTKEEQLRDYKKYFITPNSLYPYYKSEFISYRKNSHINQNLIKNKKQINTLKPNEFTSKSVNNNSSYNKYQTSNNNDKNNLKRSNKDVQGKIKLENSYNSEFKHESHDSHSSTLNHQVKYSKQFNKSITVKQQSSNNRPSSSSSSSTSSSSFNSSPELSVK</sequence>
<feature type="compositionally biased region" description="Low complexity" evidence="1">
    <location>
        <begin position="81"/>
        <end position="102"/>
    </location>
</feature>
<organism evidence="2 3">
    <name type="scientific">Schistosoma mattheei</name>
    <dbReference type="NCBI Taxonomy" id="31246"/>
    <lineage>
        <taxon>Eukaryota</taxon>
        <taxon>Metazoa</taxon>
        <taxon>Spiralia</taxon>
        <taxon>Lophotrochozoa</taxon>
        <taxon>Platyhelminthes</taxon>
        <taxon>Trematoda</taxon>
        <taxon>Digenea</taxon>
        <taxon>Strigeidida</taxon>
        <taxon>Schistosomatoidea</taxon>
        <taxon>Schistosomatidae</taxon>
        <taxon>Schistosoma</taxon>
    </lineage>
</organism>
<feature type="compositionally biased region" description="Acidic residues" evidence="1">
    <location>
        <begin position="15"/>
        <end position="25"/>
    </location>
</feature>
<evidence type="ECO:0000256" key="1">
    <source>
        <dbReference type="SAM" id="MobiDB-lite"/>
    </source>
</evidence>
<feature type="compositionally biased region" description="Acidic residues" evidence="1">
    <location>
        <begin position="103"/>
        <end position="112"/>
    </location>
</feature>
<feature type="compositionally biased region" description="Basic and acidic residues" evidence="1">
    <location>
        <begin position="61"/>
        <end position="70"/>
    </location>
</feature>
<evidence type="ECO:0000313" key="2">
    <source>
        <dbReference type="Proteomes" id="UP000050791"/>
    </source>
</evidence>
<protein>
    <submittedName>
        <fullName evidence="3">Uncharacterized protein</fullName>
    </submittedName>
</protein>
<feature type="region of interest" description="Disordered" evidence="1">
    <location>
        <begin position="382"/>
        <end position="423"/>
    </location>
</feature>
<evidence type="ECO:0000313" key="3">
    <source>
        <dbReference type="WBParaSite" id="SMTH1_71020.1"/>
    </source>
</evidence>
<feature type="compositionally biased region" description="Low complexity" evidence="1">
    <location>
        <begin position="396"/>
        <end position="417"/>
    </location>
</feature>
<dbReference type="WBParaSite" id="SMTH1_71020.1">
    <property type="protein sequence ID" value="SMTH1_71020.1"/>
    <property type="gene ID" value="SMTH1_71020"/>
</dbReference>
<accession>A0AA85BQ18</accession>
<feature type="compositionally biased region" description="Polar residues" evidence="1">
    <location>
        <begin position="382"/>
        <end position="395"/>
    </location>
</feature>
<name>A0AA85BQ18_9TREM</name>
<feature type="compositionally biased region" description="Polar residues" evidence="1">
    <location>
        <begin position="128"/>
        <end position="143"/>
    </location>
</feature>
<dbReference type="Proteomes" id="UP000050791">
    <property type="component" value="Unassembled WGS sequence"/>
</dbReference>
<reference evidence="3" key="1">
    <citation type="submission" date="2023-11" db="UniProtKB">
        <authorList>
            <consortium name="WormBaseParasite"/>
        </authorList>
    </citation>
    <scope>IDENTIFICATION</scope>
</reference>
<proteinExistence type="predicted"/>
<feature type="region of interest" description="Disordered" evidence="1">
    <location>
        <begin position="315"/>
        <end position="351"/>
    </location>
</feature>